<dbReference type="HOGENOM" id="CLU_328131_0_0_10"/>
<sequence length="876" mass="96639">MIKNSTYLFLTVAVWLATLSTRALPRQGHDTIPAMTLVPATAIHGNPTEVDLPSPTEGTVTGEFVGEDAMKADLLQMLANFMTYVKNNFLPDAGTNRVGEACGAFRSENTMGSGERGVRPIADLSMVCAFLAKHGPGKVTLPAGVTWADVESMAMKSLVYSYSTHKANKLKACGDNKYWGSVSVADHVWESSLWAMSVAYSAFFQWHKLSAAQKGYIRTMLKAECNYELERTIPTGFEGDTKAEENGWEACVLAATLGLFPDDTLAPQWFDRLRAFAINSHSQKDDANDSTVIDPDYDTKTIADYYVGQNLYDDFTLRNHDFFHTSYQNVVIQELGEAALALRLFQQGIHGAERWKTNALMHNNDRVMNDVLKWLALADGELAMPNGNDWSLFLYDQITSYTTNACFLRDADALMLENMAYKMIKARQTTTSDGSWLLRPDVGARRMGVQAHRVMMTWLMHEAMPTDKLNPTAWEDFNKRYAEAKLFRSQNVVRAATKDRFTCFSWSKGKHSYTGYIAANSPDRNKIIVPYREGNTGNFIGSYEVKGRKTNAVPVVSGLYDLRGNSYTMNGELNTNDSALNNRFAIYSTTGNAVVYLDYVRANIDAEIVKEKGGLMAISTDELTKTKRTLYYNGTHTQLDGSRFVKLKGNYVNIDNAMGIVVGDAKQIGFGDKANNNSVMTSKVYPSYSDQSRNYESGEVVDRRSIVYYSNIDALTTQAMARQLIVLGHAVPEGWNGVIAPDPDGTHHLLLSNFAGVGSCTLHDVACPAGAPVFTVPTQISNGKATATFAMEQNHSVGNTLKFFLTGDNIVAVQDKADPTTICITAIKKTKAVIKAITNHGTMARKAKIAARKTIKVTLRGTKIRISKCPGTTLNS</sequence>
<protein>
    <recommendedName>
        <fullName evidence="4">Alginate lyase domain-containing protein</fullName>
    </recommendedName>
</protein>
<dbReference type="AlphaFoldDB" id="D1PUQ3"/>
<reference evidence="2 3" key="1">
    <citation type="submission" date="2009-10" db="EMBL/GenBank/DDBJ databases">
        <authorList>
            <person name="Qin X."/>
            <person name="Bachman B."/>
            <person name="Battles P."/>
            <person name="Bell A."/>
            <person name="Bess C."/>
            <person name="Bickham C."/>
            <person name="Chaboub L."/>
            <person name="Chen D."/>
            <person name="Coyle M."/>
            <person name="Deiros D.R."/>
            <person name="Dinh H."/>
            <person name="Forbes L."/>
            <person name="Fowler G."/>
            <person name="Francisco L."/>
            <person name="Fu Q."/>
            <person name="Gubbala S."/>
            <person name="Hale W."/>
            <person name="Han Y."/>
            <person name="Hemphill L."/>
            <person name="Highlander S.K."/>
            <person name="Hirani K."/>
            <person name="Hogues M."/>
            <person name="Jackson L."/>
            <person name="Jakkamsetti A."/>
            <person name="Javaid M."/>
            <person name="Jiang H."/>
            <person name="Korchina V."/>
            <person name="Kovar C."/>
            <person name="Lara F."/>
            <person name="Lee S."/>
            <person name="Mata R."/>
            <person name="Mathew T."/>
            <person name="Moen C."/>
            <person name="Morales K."/>
            <person name="Munidasa M."/>
            <person name="Nazareth L."/>
            <person name="Ngo R."/>
            <person name="Nguyen L."/>
            <person name="Okwuonu G."/>
            <person name="Ongeri F."/>
            <person name="Patil S."/>
            <person name="Petrosino J."/>
            <person name="Pham C."/>
            <person name="Pham P."/>
            <person name="Pu L.-L."/>
            <person name="Puazo M."/>
            <person name="Raj R."/>
            <person name="Reid J."/>
            <person name="Rouhana J."/>
            <person name="Saada N."/>
            <person name="Shang Y."/>
            <person name="Simmons D."/>
            <person name="Thornton R."/>
            <person name="Warren J."/>
            <person name="Weissenberger G."/>
            <person name="Zhang J."/>
            <person name="Zhang L."/>
            <person name="Zhou C."/>
            <person name="Zhu D."/>
            <person name="Muzny D."/>
            <person name="Worley K."/>
            <person name="Gibbs R."/>
        </authorList>
    </citation>
    <scope>NUCLEOTIDE SEQUENCE [LARGE SCALE GENOMIC DNA]</scope>
    <source>
        <strain evidence="2 3">DSM 17361</strain>
    </source>
</reference>
<name>D1PUQ3_9BACT</name>
<accession>D1PUQ3</accession>
<dbReference type="eggNOG" id="COG2247">
    <property type="taxonomic scope" value="Bacteria"/>
</dbReference>
<proteinExistence type="predicted"/>
<evidence type="ECO:0008006" key="4">
    <source>
        <dbReference type="Google" id="ProtNLM"/>
    </source>
</evidence>
<dbReference type="EMBL" id="ACKS01000031">
    <property type="protein sequence ID" value="EFA44892.1"/>
    <property type="molecule type" value="Genomic_DNA"/>
</dbReference>
<comment type="caution">
    <text evidence="2">The sequence shown here is derived from an EMBL/GenBank/DDBJ whole genome shotgun (WGS) entry which is preliminary data.</text>
</comment>
<evidence type="ECO:0000256" key="1">
    <source>
        <dbReference type="SAM" id="SignalP"/>
    </source>
</evidence>
<dbReference type="RefSeq" id="WP_007172802.1">
    <property type="nucleotide sequence ID" value="NZ_GG704780.1"/>
</dbReference>
<evidence type="ECO:0000313" key="2">
    <source>
        <dbReference type="EMBL" id="EFA44892.1"/>
    </source>
</evidence>
<organism evidence="2 3">
    <name type="scientific">Hallella bergensis DSM 17361</name>
    <dbReference type="NCBI Taxonomy" id="585502"/>
    <lineage>
        <taxon>Bacteria</taxon>
        <taxon>Pseudomonadati</taxon>
        <taxon>Bacteroidota</taxon>
        <taxon>Bacteroidia</taxon>
        <taxon>Bacteroidales</taxon>
        <taxon>Prevotellaceae</taxon>
        <taxon>Hallella</taxon>
    </lineage>
</organism>
<feature type="chain" id="PRO_5003026632" description="Alginate lyase domain-containing protein" evidence="1">
    <location>
        <begin position="24"/>
        <end position="876"/>
    </location>
</feature>
<keyword evidence="1" id="KW-0732">Signal</keyword>
<keyword evidence="3" id="KW-1185">Reference proteome</keyword>
<feature type="signal peptide" evidence="1">
    <location>
        <begin position="1"/>
        <end position="23"/>
    </location>
</feature>
<evidence type="ECO:0000313" key="3">
    <source>
        <dbReference type="Proteomes" id="UP000003160"/>
    </source>
</evidence>
<gene>
    <name evidence="2" type="ORF">HMPREF0645_0688</name>
</gene>
<dbReference type="Proteomes" id="UP000003160">
    <property type="component" value="Unassembled WGS sequence"/>
</dbReference>